<dbReference type="PROSITE" id="PS01359">
    <property type="entry name" value="ZF_PHD_1"/>
    <property type="match status" value="1"/>
</dbReference>
<feature type="compositionally biased region" description="Basic and acidic residues" evidence="8">
    <location>
        <begin position="988"/>
        <end position="998"/>
    </location>
</feature>
<dbReference type="GO" id="GO:0008270">
    <property type="term" value="F:zinc ion binding"/>
    <property type="evidence" value="ECO:0007669"/>
    <property type="project" value="UniProtKB-KW"/>
</dbReference>
<feature type="compositionally biased region" description="Polar residues" evidence="8">
    <location>
        <begin position="1063"/>
        <end position="1073"/>
    </location>
</feature>
<feature type="region of interest" description="Disordered" evidence="8">
    <location>
        <begin position="154"/>
        <end position="219"/>
    </location>
</feature>
<dbReference type="GO" id="GO:0006357">
    <property type="term" value="P:regulation of transcription by RNA polymerase II"/>
    <property type="evidence" value="ECO:0007669"/>
    <property type="project" value="TreeGrafter"/>
</dbReference>
<dbReference type="Gene3D" id="3.30.40.10">
    <property type="entry name" value="Zinc/RING finger domain, C3HC4 (zinc finger)"/>
    <property type="match status" value="2"/>
</dbReference>
<gene>
    <name evidence="11" type="ORF">SLS53_004637</name>
</gene>
<feature type="compositionally biased region" description="Basic and acidic residues" evidence="8">
    <location>
        <begin position="125"/>
        <end position="137"/>
    </location>
</feature>
<dbReference type="InterPro" id="IPR001965">
    <property type="entry name" value="Znf_PHD"/>
</dbReference>
<feature type="compositionally biased region" description="Polar residues" evidence="8">
    <location>
        <begin position="403"/>
        <end position="413"/>
    </location>
</feature>
<dbReference type="InterPro" id="IPR019786">
    <property type="entry name" value="Zinc_finger_PHD-type_CS"/>
</dbReference>
<feature type="region of interest" description="Disordered" evidence="8">
    <location>
        <begin position="988"/>
        <end position="1073"/>
    </location>
</feature>
<evidence type="ECO:0000256" key="4">
    <source>
        <dbReference type="ARBA" id="ARBA00022771"/>
    </source>
</evidence>
<keyword evidence="2" id="KW-0479">Metal-binding</keyword>
<dbReference type="Pfam" id="PF13832">
    <property type="entry name" value="zf-HC5HC2H_2"/>
    <property type="match status" value="1"/>
</dbReference>
<dbReference type="SUPFAM" id="SSF57903">
    <property type="entry name" value="FYVE/PHD zinc finger"/>
    <property type="match status" value="1"/>
</dbReference>
<evidence type="ECO:0000256" key="2">
    <source>
        <dbReference type="ARBA" id="ARBA00022723"/>
    </source>
</evidence>
<evidence type="ECO:0000256" key="8">
    <source>
        <dbReference type="SAM" id="MobiDB-lite"/>
    </source>
</evidence>
<protein>
    <submittedName>
        <fullName evidence="11">Uncharacterized protein</fullName>
    </submittedName>
</protein>
<keyword evidence="6" id="KW-0539">Nucleus</keyword>
<feature type="region of interest" description="Disordered" evidence="8">
    <location>
        <begin position="118"/>
        <end position="137"/>
    </location>
</feature>
<evidence type="ECO:0000313" key="11">
    <source>
        <dbReference type="EMBL" id="KAK7742051.1"/>
    </source>
</evidence>
<feature type="compositionally biased region" description="Basic residues" evidence="8">
    <location>
        <begin position="1161"/>
        <end position="1173"/>
    </location>
</feature>
<dbReference type="SMART" id="SM00249">
    <property type="entry name" value="PHD"/>
    <property type="match status" value="2"/>
</dbReference>
<dbReference type="InterPro" id="IPR013083">
    <property type="entry name" value="Znf_RING/FYVE/PHD"/>
</dbReference>
<name>A0AAN9U9N0_9PEZI</name>
<feature type="region of interest" description="Disordered" evidence="8">
    <location>
        <begin position="384"/>
        <end position="414"/>
    </location>
</feature>
<feature type="compositionally biased region" description="Basic and acidic residues" evidence="8">
    <location>
        <begin position="21"/>
        <end position="33"/>
    </location>
</feature>
<feature type="compositionally biased region" description="Low complexity" evidence="8">
    <location>
        <begin position="1"/>
        <end position="19"/>
    </location>
</feature>
<sequence>MSSRPSTPRSSRSGRVSSRARGREAQDHQEPPFKRRKYIPGGPGGGGRFILDDDKIASLSGASAPVTTPRPRSAARRASNRSPAVHPRERSTRIRTAAHRSAQGDDMETSSAAALAAAVAQSEGYKPREERGWEEFHPNLDIEATFMLFHSEDIDGTRKSTPPPVAARASVNGARTPSKDANAAASGGPDDSAAQADGTATDGLPAVFETPSRRRTTRPTREAVSFYAMRSDFASTPKTPKVLSTLNQTPKERLDLKNPSYRKTDRILLFESKDFGQAKYVEKAMMNVGYQESDNFIRPERMLLKASDAYIDEDVDQLLGHKTDEVVVSHSGSNLGRVEYDMDEQDDMWLEALNAERRAHDLEPVTREVFEITITKIEKEWHALEKKIPKPNPKPPQTHRPRSSSAAAVNGETQAGEEQDSKCAICDDGDCENTNAIVFCDGCDLAVHQECYGVPFIPEGQWMCRKCQLAGRGVPTCIFCPNTDGAFKQTNNSKWAHLLCATWIPEISLGNHTFMEPVMDVEKVPKNRWRLQCYICNQKMGACIQCGNKACYQAFHVTCARRAHLYLKMKNSQGALAVLDGGMVLKAFCDKHCPPDYEKEHAVAAATKEAKKFYKRTMKGRIWANSQASAQQIAATHRHAITEHPPDESQMIGAKLSTNGEKKKGQPGGIWKLPSGAPVIPQAVFDLVDSGLARFSLRKRKDYVAEACRYWSLKRESRRGAALLKRLQLQMESFSSMELTRRDFAAMGPSGKPRLARRIEFADTLLRDLEQLKSMADDIVAREADKLEAAELEQEFVDSCYFPIFKLLIPVITRAQALDKNVFKDGLSQLEAKFEKRVYTTTLAFAHDLCEVIHVGINVEPKPALTEPRFEPIDVSPTKQNSHSEVKDRKRLGKRIIKSVQPQLETALKAEAEITSKSFATLQLELEGMIDASLEIRQHSGSQPQLESSAHYNQDVIMVDAVEDGHITVGGATDGLVGDEAGEHVAEKMDVDEKSIEVKEEESAEANGSGGIDIAVPGVDHAPQGTADRPLPSLVKSAPTPPDMNGDISVSQKPREAAPLTPPGSNGSLGRATQNALTEGGIPWYLKNFEPEGTTAIEEQWAGRAAVRSLSEELTDMDDEELNDLEFNVEDSTITASPVDPPPAASSARKLRGSSSTNSLHAKKKLRSSARRR</sequence>
<keyword evidence="5" id="KW-0862">Zinc</keyword>
<dbReference type="PANTHER" id="PTHR13793">
    <property type="entry name" value="PHD FINGER PROTEINS"/>
    <property type="match status" value="1"/>
</dbReference>
<dbReference type="FunFam" id="3.30.40.10:FF:000008">
    <property type="entry name" value="Bromodomain containing 1, isoform CRA_a"/>
    <property type="match status" value="1"/>
</dbReference>
<dbReference type="InterPro" id="IPR034732">
    <property type="entry name" value="EPHD"/>
</dbReference>
<dbReference type="AlphaFoldDB" id="A0AAN9U9N0"/>
<dbReference type="InterPro" id="IPR019542">
    <property type="entry name" value="Enhancer_polycomb-like_N"/>
</dbReference>
<organism evidence="11 12">
    <name type="scientific">Cytospora paraplurivora</name>
    <dbReference type="NCBI Taxonomy" id="2898453"/>
    <lineage>
        <taxon>Eukaryota</taxon>
        <taxon>Fungi</taxon>
        <taxon>Dikarya</taxon>
        <taxon>Ascomycota</taxon>
        <taxon>Pezizomycotina</taxon>
        <taxon>Sordariomycetes</taxon>
        <taxon>Sordariomycetidae</taxon>
        <taxon>Diaporthales</taxon>
        <taxon>Cytosporaceae</taxon>
        <taxon>Cytospora</taxon>
    </lineage>
</organism>
<dbReference type="EMBL" id="JAJSPL020000016">
    <property type="protein sequence ID" value="KAK7742051.1"/>
    <property type="molecule type" value="Genomic_DNA"/>
</dbReference>
<evidence type="ECO:0000256" key="6">
    <source>
        <dbReference type="ARBA" id="ARBA00023242"/>
    </source>
</evidence>
<dbReference type="Pfam" id="PF13831">
    <property type="entry name" value="PHD_2"/>
    <property type="match status" value="1"/>
</dbReference>
<dbReference type="Proteomes" id="UP001320245">
    <property type="component" value="Unassembled WGS sequence"/>
</dbReference>
<feature type="region of interest" description="Disordered" evidence="8">
    <location>
        <begin position="1"/>
        <end position="112"/>
    </location>
</feature>
<evidence type="ECO:0000313" key="12">
    <source>
        <dbReference type="Proteomes" id="UP001320245"/>
    </source>
</evidence>
<keyword evidence="4 7" id="KW-0863">Zinc-finger</keyword>
<dbReference type="Pfam" id="PF10513">
    <property type="entry name" value="EPL1"/>
    <property type="match status" value="1"/>
</dbReference>
<dbReference type="InterPro" id="IPR011011">
    <property type="entry name" value="Znf_FYVE_PHD"/>
</dbReference>
<feature type="domain" description="PHD-type" evidence="9">
    <location>
        <begin position="420"/>
        <end position="470"/>
    </location>
</feature>
<evidence type="ECO:0000256" key="7">
    <source>
        <dbReference type="PROSITE-ProRule" id="PRU00146"/>
    </source>
</evidence>
<dbReference type="FunFam" id="3.30.40.10:FF:000007">
    <property type="entry name" value="Bromodomain containing 1, isoform CRA_b"/>
    <property type="match status" value="1"/>
</dbReference>
<evidence type="ECO:0000256" key="5">
    <source>
        <dbReference type="ARBA" id="ARBA00022833"/>
    </source>
</evidence>
<evidence type="ECO:0000256" key="3">
    <source>
        <dbReference type="ARBA" id="ARBA00022737"/>
    </source>
</evidence>
<evidence type="ECO:0000259" key="10">
    <source>
        <dbReference type="PROSITE" id="PS51805"/>
    </source>
</evidence>
<dbReference type="PROSITE" id="PS50016">
    <property type="entry name" value="ZF_PHD_2"/>
    <property type="match status" value="1"/>
</dbReference>
<dbReference type="CDD" id="cd15492">
    <property type="entry name" value="PHD_BRPF_JADE_like"/>
    <property type="match status" value="1"/>
</dbReference>
<dbReference type="GO" id="GO:0005634">
    <property type="term" value="C:nucleus"/>
    <property type="evidence" value="ECO:0007669"/>
    <property type="project" value="UniProtKB-SubCell"/>
</dbReference>
<accession>A0AAN9U9N0</accession>
<feature type="compositionally biased region" description="Low complexity" evidence="8">
    <location>
        <begin position="180"/>
        <end position="198"/>
    </location>
</feature>
<keyword evidence="3" id="KW-0677">Repeat</keyword>
<reference evidence="11 12" key="1">
    <citation type="journal article" date="2023" name="PLoS ONE">
        <title>Cytospora paraplurivora sp. nov. isolated from orchards with fruit tree decline syndrome in Ontario, Canada.</title>
        <authorList>
            <person name="Ilyukhin E."/>
            <person name="Nguyen H.D.T."/>
            <person name="Castle A.J."/>
            <person name="Ellouze W."/>
        </authorList>
    </citation>
    <scope>NUCLEOTIDE SEQUENCE [LARGE SCALE GENOMIC DNA]</scope>
    <source>
        <strain evidence="11 12">FDS-564</strain>
    </source>
</reference>
<dbReference type="PANTHER" id="PTHR13793:SF107">
    <property type="entry name" value="BROMODOMAIN-CONTAINING PROTEIN HOMOLOG"/>
    <property type="match status" value="1"/>
</dbReference>
<evidence type="ECO:0000259" key="9">
    <source>
        <dbReference type="PROSITE" id="PS50016"/>
    </source>
</evidence>
<proteinExistence type="predicted"/>
<evidence type="ECO:0000256" key="1">
    <source>
        <dbReference type="ARBA" id="ARBA00004123"/>
    </source>
</evidence>
<feature type="domain" description="PHD-type" evidence="10">
    <location>
        <begin position="474"/>
        <end position="593"/>
    </location>
</feature>
<dbReference type="PROSITE" id="PS51805">
    <property type="entry name" value="EPHD"/>
    <property type="match status" value="1"/>
</dbReference>
<comment type="caution">
    <text evidence="11">The sequence shown here is derived from an EMBL/GenBank/DDBJ whole genome shotgun (WGS) entry which is preliminary data.</text>
</comment>
<dbReference type="InterPro" id="IPR019787">
    <property type="entry name" value="Znf_PHD-finger"/>
</dbReference>
<feature type="region of interest" description="Disordered" evidence="8">
    <location>
        <begin position="1129"/>
        <end position="1173"/>
    </location>
</feature>
<dbReference type="InterPro" id="IPR050701">
    <property type="entry name" value="Histone_Mod_Regulator"/>
</dbReference>
<comment type="subcellular location">
    <subcellularLocation>
        <location evidence="1">Nucleus</location>
    </subcellularLocation>
</comment>
<keyword evidence="12" id="KW-1185">Reference proteome</keyword>
<dbReference type="CDD" id="cd15670">
    <property type="entry name" value="ePHD_BRPF"/>
    <property type="match status" value="1"/>
</dbReference>